<feature type="domain" description="Guanylate cyclase" evidence="9">
    <location>
        <begin position="524"/>
        <end position="658"/>
    </location>
</feature>
<evidence type="ECO:0000256" key="2">
    <source>
        <dbReference type="ARBA" id="ARBA00022692"/>
    </source>
</evidence>
<dbReference type="SUPFAM" id="SSF109604">
    <property type="entry name" value="HD-domain/PDEase-like"/>
    <property type="match status" value="1"/>
</dbReference>
<evidence type="ECO:0000256" key="4">
    <source>
        <dbReference type="ARBA" id="ARBA00022989"/>
    </source>
</evidence>
<dbReference type="GO" id="GO:0035556">
    <property type="term" value="P:intracellular signal transduction"/>
    <property type="evidence" value="ECO:0007669"/>
    <property type="project" value="InterPro"/>
</dbReference>
<dbReference type="PANTHER" id="PTHR11920:SF335">
    <property type="entry name" value="GUANYLATE CYCLASE"/>
    <property type="match status" value="1"/>
</dbReference>
<dbReference type="SUPFAM" id="SSF55073">
    <property type="entry name" value="Nucleotide cyclase"/>
    <property type="match status" value="1"/>
</dbReference>
<name>A0AAD2G0C2_9STRA</name>
<dbReference type="PROSITE" id="PS50125">
    <property type="entry name" value="GUANYLATE_CYCLASE_2"/>
    <property type="match status" value="1"/>
</dbReference>
<dbReference type="Pfam" id="PF00233">
    <property type="entry name" value="PDEase_I"/>
    <property type="match status" value="1"/>
</dbReference>
<dbReference type="InterPro" id="IPR002073">
    <property type="entry name" value="PDEase_catalytic_dom"/>
</dbReference>
<evidence type="ECO:0000259" key="9">
    <source>
        <dbReference type="PROSITE" id="PS50125"/>
    </source>
</evidence>
<keyword evidence="6" id="KW-0456">Lyase</keyword>
<dbReference type="GO" id="GO:0007168">
    <property type="term" value="P:receptor guanylyl cyclase signaling pathway"/>
    <property type="evidence" value="ECO:0007669"/>
    <property type="project" value="TreeGrafter"/>
</dbReference>
<keyword evidence="3" id="KW-0547">Nucleotide-binding</keyword>
<evidence type="ECO:0000256" key="3">
    <source>
        <dbReference type="ARBA" id="ARBA00022741"/>
    </source>
</evidence>
<keyword evidence="12" id="KW-1185">Reference proteome</keyword>
<dbReference type="InterPro" id="IPR050401">
    <property type="entry name" value="Cyclic_nucleotide_synthase"/>
</dbReference>
<organism evidence="11 12">
    <name type="scientific">Cylindrotheca closterium</name>
    <dbReference type="NCBI Taxonomy" id="2856"/>
    <lineage>
        <taxon>Eukaryota</taxon>
        <taxon>Sar</taxon>
        <taxon>Stramenopiles</taxon>
        <taxon>Ochrophyta</taxon>
        <taxon>Bacillariophyta</taxon>
        <taxon>Bacillariophyceae</taxon>
        <taxon>Bacillariophycidae</taxon>
        <taxon>Bacillariales</taxon>
        <taxon>Bacillariaceae</taxon>
        <taxon>Cylindrotheca</taxon>
    </lineage>
</organism>
<evidence type="ECO:0000256" key="7">
    <source>
        <dbReference type="SAM" id="MobiDB-lite"/>
    </source>
</evidence>
<dbReference type="SMART" id="SM00044">
    <property type="entry name" value="CYCc"/>
    <property type="match status" value="1"/>
</dbReference>
<gene>
    <name evidence="11" type="ORF">CYCCA115_LOCUS17531</name>
</gene>
<dbReference type="Proteomes" id="UP001295423">
    <property type="component" value="Unassembled WGS sequence"/>
</dbReference>
<reference evidence="11" key="1">
    <citation type="submission" date="2023-08" db="EMBL/GenBank/DDBJ databases">
        <authorList>
            <person name="Audoor S."/>
            <person name="Bilcke G."/>
        </authorList>
    </citation>
    <scope>NUCLEOTIDE SEQUENCE</scope>
</reference>
<dbReference type="GO" id="GO:0005886">
    <property type="term" value="C:plasma membrane"/>
    <property type="evidence" value="ECO:0007669"/>
    <property type="project" value="TreeGrafter"/>
</dbReference>
<feature type="compositionally biased region" description="Polar residues" evidence="7">
    <location>
        <begin position="8"/>
        <end position="45"/>
    </location>
</feature>
<evidence type="ECO:0000256" key="8">
    <source>
        <dbReference type="SAM" id="Phobius"/>
    </source>
</evidence>
<feature type="transmembrane region" description="Helical" evidence="8">
    <location>
        <begin position="433"/>
        <end position="454"/>
    </location>
</feature>
<dbReference type="Pfam" id="PF00211">
    <property type="entry name" value="Guanylate_cyc"/>
    <property type="match status" value="1"/>
</dbReference>
<dbReference type="AlphaFoldDB" id="A0AAD2G0C2"/>
<feature type="transmembrane region" description="Helical" evidence="8">
    <location>
        <begin position="73"/>
        <end position="94"/>
    </location>
</feature>
<feature type="region of interest" description="Disordered" evidence="7">
    <location>
        <begin position="1"/>
        <end position="51"/>
    </location>
</feature>
<proteinExistence type="predicted"/>
<evidence type="ECO:0008006" key="13">
    <source>
        <dbReference type="Google" id="ProtNLM"/>
    </source>
</evidence>
<evidence type="ECO:0000259" key="10">
    <source>
        <dbReference type="PROSITE" id="PS51845"/>
    </source>
</evidence>
<feature type="region of interest" description="Disordered" evidence="7">
    <location>
        <begin position="730"/>
        <end position="751"/>
    </location>
</feature>
<dbReference type="GO" id="GO:0001653">
    <property type="term" value="F:peptide receptor activity"/>
    <property type="evidence" value="ECO:0007669"/>
    <property type="project" value="TreeGrafter"/>
</dbReference>
<dbReference type="GO" id="GO:0004114">
    <property type="term" value="F:3',5'-cyclic-nucleotide phosphodiesterase activity"/>
    <property type="evidence" value="ECO:0007669"/>
    <property type="project" value="InterPro"/>
</dbReference>
<dbReference type="GO" id="GO:0004016">
    <property type="term" value="F:adenylate cyclase activity"/>
    <property type="evidence" value="ECO:0007669"/>
    <property type="project" value="TreeGrafter"/>
</dbReference>
<dbReference type="InterPro" id="IPR029787">
    <property type="entry name" value="Nucleotide_cyclase"/>
</dbReference>
<comment type="subcellular location">
    <subcellularLocation>
        <location evidence="1">Membrane</location>
    </subcellularLocation>
</comment>
<dbReference type="GO" id="GO:0004383">
    <property type="term" value="F:guanylate cyclase activity"/>
    <property type="evidence" value="ECO:0007669"/>
    <property type="project" value="TreeGrafter"/>
</dbReference>
<dbReference type="EMBL" id="CAKOGP040001980">
    <property type="protein sequence ID" value="CAJ1959107.1"/>
    <property type="molecule type" value="Genomic_DNA"/>
</dbReference>
<accession>A0AAD2G0C2</accession>
<dbReference type="InterPro" id="IPR036971">
    <property type="entry name" value="PDEase_catalytic_dom_sf"/>
</dbReference>
<sequence>MIEDNKSVDSYNHASRSVASRSVNTPSEYGSAANETTFDSSNDSGITPPLPTHIYHAPEVAKKEDTFINRAKVLVAAALLIAVVAVAVSTYLLVSNQEKEGFENQFAGHASEVATVVRQRAEKLFESLDSASVMIASEASSQSEAWPYVTVDHWSSKAERLIKLGGIGQSTLALAPIVQQEMVNNWTRYVEQQAPLWYQTSNPNKTLEDLIIHTIPYVHTYTADSVAATPVEREGPVVPIWQSYPLKLGDISPTIEDLPTNYDILEGLDGETHLVEATRTSLKPAIAFPSIFLDDTGHRRARSAIVQPIFEEVDTTAEDGNVVAVLWWQIDWGVVLSGLLDEEVTGIVAVLRSSCQASDQTSDLTYRINGQHSILLASRDIHNKDFDEMEISESIIDFGFDQSNDQMEECIPAVTLLLYPTNDFRDRFLTENALYYVGIVVLIFSFTSSVFLLYDHFVKERQKVVMDRITKQDIIVSNVFPTAIRDRLYNGQGSQHDDLHDPLDFGPSNIVGSAPLADLFPNTTVIFADIVGFTAWSSQREPSQVFVLLESIYSAFDKIAYRHSVFKVETVGDCYVAVAGLPDPNEEHAIAACRFARSCLKKMKEMVLKLEVSLGPDTADLGIRIGINSGQVTAGVLRGERSRFQLFGDTMNTAARMEHTGERNRIHVSKATADLLKESGLERWVSPRSSTIFVKGKGDMQTYFIKDTRPKKSRKKSTVNGDVSTVAETLETAGESDEPSDDHSDDSDDEEIDYDLGEVEGMSKTDRLVEWNVEILTPLLQRIIASRGGVVQEIDHIRGVETTIGEEGTVLEEFAPIISLKRFDEDEVRNRMKSGEVEISEAARSQLRSLLSNLALLYQDNPFHNFEHASHVTASVKKLLSRIVKHGRGNGLDQRSHDVNLVDLAGHSYGITSDPLTQFAVIFSAVIHDADHPGVSNAQLVKEKTRNAQIYKNKSVAEQNSVDLAWQMLMGDEYKDLRACIYQTEEDLRRFRQLVINTVLATDICDKELQTLRKTRWETAFSETPVEETELMQVDRKATIVIEHLIQASDVSHTMQHWNIYKSWNKKFFMECYGAYRAGRADSDPSEGWYKGEIGFFDFYIIPLAKKLDSCGVFGVSSDEYLNYAQANRDEWAREGKNIVKEFLADYENANAQEIE</sequence>
<evidence type="ECO:0000256" key="1">
    <source>
        <dbReference type="ARBA" id="ARBA00004370"/>
    </source>
</evidence>
<feature type="domain" description="PDEase" evidence="10">
    <location>
        <begin position="772"/>
        <end position="1004"/>
    </location>
</feature>
<evidence type="ECO:0000313" key="11">
    <source>
        <dbReference type="EMBL" id="CAJ1959107.1"/>
    </source>
</evidence>
<evidence type="ECO:0000256" key="6">
    <source>
        <dbReference type="ARBA" id="ARBA00023239"/>
    </source>
</evidence>
<keyword evidence="5 8" id="KW-0472">Membrane</keyword>
<dbReference type="Gene3D" id="3.30.70.1230">
    <property type="entry name" value="Nucleotide cyclase"/>
    <property type="match status" value="1"/>
</dbReference>
<dbReference type="GO" id="GO:0000166">
    <property type="term" value="F:nucleotide binding"/>
    <property type="evidence" value="ECO:0007669"/>
    <property type="project" value="UniProtKB-KW"/>
</dbReference>
<dbReference type="PROSITE" id="PS51845">
    <property type="entry name" value="PDEASE_I_2"/>
    <property type="match status" value="1"/>
</dbReference>
<dbReference type="Gene3D" id="1.10.1300.10">
    <property type="entry name" value="3'5'-cyclic nucleotide phosphodiesterase, catalytic domain"/>
    <property type="match status" value="1"/>
</dbReference>
<evidence type="ECO:0000313" key="12">
    <source>
        <dbReference type="Proteomes" id="UP001295423"/>
    </source>
</evidence>
<keyword evidence="4 8" id="KW-1133">Transmembrane helix</keyword>
<dbReference type="InterPro" id="IPR001054">
    <property type="entry name" value="A/G_cyclase"/>
</dbReference>
<dbReference type="CDD" id="cd07302">
    <property type="entry name" value="CHD"/>
    <property type="match status" value="1"/>
</dbReference>
<feature type="compositionally biased region" description="Acidic residues" evidence="7">
    <location>
        <begin position="734"/>
        <end position="751"/>
    </location>
</feature>
<comment type="caution">
    <text evidence="11">The sequence shown here is derived from an EMBL/GenBank/DDBJ whole genome shotgun (WGS) entry which is preliminary data.</text>
</comment>
<dbReference type="PANTHER" id="PTHR11920">
    <property type="entry name" value="GUANYLYL CYCLASE"/>
    <property type="match status" value="1"/>
</dbReference>
<evidence type="ECO:0000256" key="5">
    <source>
        <dbReference type="ARBA" id="ARBA00023136"/>
    </source>
</evidence>
<protein>
    <recommendedName>
        <fullName evidence="13">Phosphodiesterase</fullName>
    </recommendedName>
</protein>
<keyword evidence="2 8" id="KW-0812">Transmembrane</keyword>